<evidence type="ECO:0000256" key="7">
    <source>
        <dbReference type="ARBA" id="ARBA00061362"/>
    </source>
</evidence>
<evidence type="ECO:0000256" key="8">
    <source>
        <dbReference type="ARBA" id="ARBA00063061"/>
    </source>
</evidence>
<gene>
    <name evidence="13" type="ORF">QTP70_021647</name>
</gene>
<dbReference type="EMBL" id="JAUCMX010000021">
    <property type="protein sequence ID" value="KAK3514587.1"/>
    <property type="molecule type" value="Genomic_DNA"/>
</dbReference>
<evidence type="ECO:0000256" key="2">
    <source>
        <dbReference type="ARBA" id="ARBA00022723"/>
    </source>
</evidence>
<keyword evidence="4" id="KW-0969">Cilium</keyword>
<keyword evidence="14" id="KW-1185">Reference proteome</keyword>
<dbReference type="GO" id="GO:0030992">
    <property type="term" value="C:intraciliary transport particle B"/>
    <property type="evidence" value="ECO:0007669"/>
    <property type="project" value="InterPro"/>
</dbReference>
<evidence type="ECO:0000256" key="11">
    <source>
        <dbReference type="ARBA" id="ARBA00077899"/>
    </source>
</evidence>
<evidence type="ECO:0000256" key="6">
    <source>
        <dbReference type="ARBA" id="ARBA00058003"/>
    </source>
</evidence>
<dbReference type="Proteomes" id="UP001274896">
    <property type="component" value="Unassembled WGS sequence"/>
</dbReference>
<evidence type="ECO:0000256" key="4">
    <source>
        <dbReference type="ARBA" id="ARBA00023069"/>
    </source>
</evidence>
<keyword evidence="5" id="KW-0966">Cell projection</keyword>
<feature type="non-terminal residue" evidence="13">
    <location>
        <position position="1"/>
    </location>
</feature>
<dbReference type="GO" id="GO:0046872">
    <property type="term" value="F:metal ion binding"/>
    <property type="evidence" value="ECO:0007669"/>
    <property type="project" value="UniProtKB-KW"/>
</dbReference>
<dbReference type="GO" id="GO:0005813">
    <property type="term" value="C:centrosome"/>
    <property type="evidence" value="ECO:0007669"/>
    <property type="project" value="TreeGrafter"/>
</dbReference>
<evidence type="ECO:0000256" key="3">
    <source>
        <dbReference type="ARBA" id="ARBA00022837"/>
    </source>
</evidence>
<dbReference type="InterPro" id="IPR008979">
    <property type="entry name" value="Galactose-bd-like_sf"/>
</dbReference>
<dbReference type="InterPro" id="IPR033558">
    <property type="entry name" value="IFT25"/>
</dbReference>
<comment type="subunit">
    <text evidence="8">Component of the IFT complex B, at least composed of IFT20, IFT22, IFT25, IFT27, IFT46, IFT52, TRAF3IP1/IFT54, IFT57, IFT74, IFT80, IFT81, and IFT88. Interacts with IFT27. Interacts with IFT88.</text>
</comment>
<sequence>LIDACGERRLACVVRSNRRATVAQIAEELNAGSDRKVSEYTVYDGLIMLNTALSSFGAQVVLVTSSDENHPPESMIDGNTETFWLSTGMFPQEFIIRFPDNMKISVISIHSFNVKRLRIEKSTQADAEKFEVIAEKEFEQTEGSLQTNEISLDGSNATHLKFLILSGYDHFVSLHKVGIQA</sequence>
<protein>
    <recommendedName>
        <fullName evidence="9">Intraflagellar transport protein 25 homolog</fullName>
    </recommendedName>
    <alternativeName>
        <fullName evidence="11">Heat shock protein beta-11</fullName>
    </alternativeName>
    <alternativeName>
        <fullName evidence="10">Placental protein 25</fullName>
    </alternativeName>
</protein>
<comment type="similarity">
    <text evidence="7">Belongs to the IFT25 family.</text>
</comment>
<dbReference type="PANTHER" id="PTHR33906:SF1">
    <property type="entry name" value="INTRAFLAGELLAR TRANSPORT PROTEIN 25 HOMOLOG"/>
    <property type="match status" value="1"/>
</dbReference>
<dbReference type="InterPro" id="IPR000421">
    <property type="entry name" value="FA58C"/>
</dbReference>
<dbReference type="GO" id="GO:0042073">
    <property type="term" value="P:intraciliary transport"/>
    <property type="evidence" value="ECO:0007669"/>
    <property type="project" value="InterPro"/>
</dbReference>
<dbReference type="Gene3D" id="2.60.120.260">
    <property type="entry name" value="Galactose-binding domain-like"/>
    <property type="match status" value="1"/>
</dbReference>
<reference evidence="13" key="1">
    <citation type="submission" date="2023-06" db="EMBL/GenBank/DDBJ databases">
        <title>Male Hemibagrus guttatus genome.</title>
        <authorList>
            <person name="Bian C."/>
        </authorList>
    </citation>
    <scope>NUCLEOTIDE SEQUENCE</scope>
    <source>
        <strain evidence="13">Male_cb2023</strain>
        <tissue evidence="13">Muscle</tissue>
    </source>
</reference>
<evidence type="ECO:0000259" key="12">
    <source>
        <dbReference type="Pfam" id="PF00754"/>
    </source>
</evidence>
<dbReference type="GO" id="GO:0005929">
    <property type="term" value="C:cilium"/>
    <property type="evidence" value="ECO:0007669"/>
    <property type="project" value="UniProtKB-SubCell"/>
</dbReference>
<organism evidence="13 14">
    <name type="scientific">Hemibagrus guttatus</name>
    <dbReference type="NCBI Taxonomy" id="175788"/>
    <lineage>
        <taxon>Eukaryota</taxon>
        <taxon>Metazoa</taxon>
        <taxon>Chordata</taxon>
        <taxon>Craniata</taxon>
        <taxon>Vertebrata</taxon>
        <taxon>Euteleostomi</taxon>
        <taxon>Actinopterygii</taxon>
        <taxon>Neopterygii</taxon>
        <taxon>Teleostei</taxon>
        <taxon>Ostariophysi</taxon>
        <taxon>Siluriformes</taxon>
        <taxon>Bagridae</taxon>
        <taxon>Hemibagrus</taxon>
    </lineage>
</organism>
<dbReference type="AlphaFoldDB" id="A0AAE0Q6A7"/>
<accession>A0AAE0Q6A7</accession>
<evidence type="ECO:0000256" key="9">
    <source>
        <dbReference type="ARBA" id="ARBA00071135"/>
    </source>
</evidence>
<comment type="caution">
    <text evidence="13">The sequence shown here is derived from an EMBL/GenBank/DDBJ whole genome shotgun (WGS) entry which is preliminary data.</text>
</comment>
<dbReference type="SUPFAM" id="SSF49785">
    <property type="entry name" value="Galactose-binding domain-like"/>
    <property type="match status" value="1"/>
</dbReference>
<evidence type="ECO:0000256" key="10">
    <source>
        <dbReference type="ARBA" id="ARBA00076413"/>
    </source>
</evidence>
<evidence type="ECO:0000313" key="13">
    <source>
        <dbReference type="EMBL" id="KAK3514587.1"/>
    </source>
</evidence>
<evidence type="ECO:0000256" key="1">
    <source>
        <dbReference type="ARBA" id="ARBA00004138"/>
    </source>
</evidence>
<proteinExistence type="inferred from homology"/>
<dbReference type="FunFam" id="2.60.120.260:FF:000081">
    <property type="entry name" value="Intraflagellar transport protein 25 homolog"/>
    <property type="match status" value="1"/>
</dbReference>
<feature type="domain" description="F5/8 type C" evidence="12">
    <location>
        <begin position="64"/>
        <end position="167"/>
    </location>
</feature>
<evidence type="ECO:0000313" key="14">
    <source>
        <dbReference type="Proteomes" id="UP001274896"/>
    </source>
</evidence>
<keyword evidence="2" id="KW-0479">Metal-binding</keyword>
<keyword evidence="3" id="KW-0106">Calcium</keyword>
<comment type="function">
    <text evidence="6">Component of the IFT complex B required for sonic hedgehog/SHH signaling. May mediate transport of SHH components: required for the export of SMO and PTCH1 receptors out of the cilium and the accumulation of GLI2 at the ciliary tip in response to activation of the SHH pathway, suggesting it is involved in the dynamic transport of SHH signaling molecules within the cilium. Not required for ciliary assembly. Its role in intraflagellar transport is mainly seen in tissues rich in ciliated cells such as kidney and testis. Essential for male fertility, spermiogenesis and sperm flagella formation. Plays a role in the early development of the kidney. May be involved in the regulation of ureteric bud initiation.</text>
</comment>
<evidence type="ECO:0000256" key="5">
    <source>
        <dbReference type="ARBA" id="ARBA00023273"/>
    </source>
</evidence>
<dbReference type="Pfam" id="PF00754">
    <property type="entry name" value="F5_F8_type_C"/>
    <property type="match status" value="1"/>
</dbReference>
<comment type="subcellular location">
    <subcellularLocation>
        <location evidence="1">Cell projection</location>
        <location evidence="1">Cilium</location>
    </subcellularLocation>
</comment>
<name>A0AAE0Q6A7_9TELE</name>
<dbReference type="PANTHER" id="PTHR33906">
    <property type="entry name" value="INTRAFLAGELLAR TRANSPORT PROTEIN 25 HOMOLOG"/>
    <property type="match status" value="1"/>
</dbReference>